<evidence type="ECO:0000313" key="7">
    <source>
        <dbReference type="Proteomes" id="UP000324974"/>
    </source>
</evidence>
<feature type="transmembrane region" description="Helical" evidence="5">
    <location>
        <begin position="288"/>
        <end position="309"/>
    </location>
</feature>
<dbReference type="Gene3D" id="1.20.1530.20">
    <property type="match status" value="1"/>
</dbReference>
<keyword evidence="7" id="KW-1185">Reference proteome</keyword>
<feature type="transmembrane region" description="Helical" evidence="5">
    <location>
        <begin position="20"/>
        <end position="40"/>
    </location>
</feature>
<dbReference type="InterPro" id="IPR004710">
    <property type="entry name" value="Bilac:Na_transpt"/>
</dbReference>
<dbReference type="PANTHER" id="PTHR10361:SF28">
    <property type="entry name" value="P3 PROTEIN-RELATED"/>
    <property type="match status" value="1"/>
</dbReference>
<accession>A0A5C1AMV0</accession>
<keyword evidence="2 5" id="KW-0812">Transmembrane</keyword>
<organism evidence="6 7">
    <name type="scientific">Limnoglobus roseus</name>
    <dbReference type="NCBI Taxonomy" id="2598579"/>
    <lineage>
        <taxon>Bacteria</taxon>
        <taxon>Pseudomonadati</taxon>
        <taxon>Planctomycetota</taxon>
        <taxon>Planctomycetia</taxon>
        <taxon>Gemmatales</taxon>
        <taxon>Gemmataceae</taxon>
        <taxon>Limnoglobus</taxon>
    </lineage>
</organism>
<dbReference type="KEGG" id="lrs:PX52LOC_06540"/>
<feature type="transmembrane region" description="Helical" evidence="5">
    <location>
        <begin position="224"/>
        <end position="242"/>
    </location>
</feature>
<comment type="subcellular location">
    <subcellularLocation>
        <location evidence="1">Membrane</location>
        <topology evidence="1">Multi-pass membrane protein</topology>
    </subcellularLocation>
</comment>
<dbReference type="Pfam" id="PF01758">
    <property type="entry name" value="SBF"/>
    <property type="match status" value="1"/>
</dbReference>
<dbReference type="OrthoDB" id="185500at2"/>
<feature type="transmembrane region" description="Helical" evidence="5">
    <location>
        <begin position="46"/>
        <end position="67"/>
    </location>
</feature>
<evidence type="ECO:0000313" key="6">
    <source>
        <dbReference type="EMBL" id="QEL19467.1"/>
    </source>
</evidence>
<name>A0A5C1AMV0_9BACT</name>
<feature type="transmembrane region" description="Helical" evidence="5">
    <location>
        <begin position="113"/>
        <end position="135"/>
    </location>
</feature>
<evidence type="ECO:0000256" key="5">
    <source>
        <dbReference type="SAM" id="Phobius"/>
    </source>
</evidence>
<sequence>MEVRDGGLARVAGFVHHHLLWFLIAVYALAGLAPAAGLWLRSAGVGTGVSLPAVMLALLLFNAGLGVEPRQLRNLFRTSGVLLAGLAANMLVPLAFILSLSLTLSAWHNPTEVQYILVGLALIASMPVAGSSTAWSQNANGDLALSLGLVVGSTVLSPLTTPAVLHAVGWVAEGTFADGLHRMADGGTSSFLVSFVMAPSLLGIALRCAVGAGPLRAVKPALKLTNSVTLLLLCYANAAVALPKTFAHPDWDFLGVMLLIVASLCTFGFAAGLLLATWFTADRGRRASLMFGLGMTNNGTGLVLATTALAHVPDVMLPVIFYNLVQHVVAAVFQRASLAAAPQEGVNDP</sequence>
<keyword evidence="4 5" id="KW-0472">Membrane</keyword>
<evidence type="ECO:0000256" key="2">
    <source>
        <dbReference type="ARBA" id="ARBA00022692"/>
    </source>
</evidence>
<protein>
    <submittedName>
        <fullName evidence="6">Na+-dependent transporter</fullName>
    </submittedName>
</protein>
<dbReference type="EMBL" id="CP042425">
    <property type="protein sequence ID" value="QEL19467.1"/>
    <property type="molecule type" value="Genomic_DNA"/>
</dbReference>
<evidence type="ECO:0000256" key="3">
    <source>
        <dbReference type="ARBA" id="ARBA00022989"/>
    </source>
</evidence>
<dbReference type="AlphaFoldDB" id="A0A5C1AMV0"/>
<dbReference type="InterPro" id="IPR002657">
    <property type="entry name" value="BilAc:Na_symport/Acr3"/>
</dbReference>
<feature type="transmembrane region" description="Helical" evidence="5">
    <location>
        <begin position="79"/>
        <end position="107"/>
    </location>
</feature>
<keyword evidence="3 5" id="KW-1133">Transmembrane helix</keyword>
<reference evidence="7" key="1">
    <citation type="submission" date="2019-08" db="EMBL/GenBank/DDBJ databases">
        <title>Limnoglobus roseus gen. nov., sp. nov., a novel freshwater planctomycete with a giant genome from the family Gemmataceae.</title>
        <authorList>
            <person name="Kulichevskaya I.S."/>
            <person name="Naumoff D.G."/>
            <person name="Miroshnikov K."/>
            <person name="Ivanova A."/>
            <person name="Philippov D.A."/>
            <person name="Hakobyan A."/>
            <person name="Rijpstra I.C."/>
            <person name="Sinninghe Damste J.S."/>
            <person name="Liesack W."/>
            <person name="Dedysh S.N."/>
        </authorList>
    </citation>
    <scope>NUCLEOTIDE SEQUENCE [LARGE SCALE GENOMIC DNA]</scope>
    <source>
        <strain evidence="7">PX52</strain>
    </source>
</reference>
<feature type="transmembrane region" description="Helical" evidence="5">
    <location>
        <begin position="147"/>
        <end position="171"/>
    </location>
</feature>
<dbReference type="RefSeq" id="WP_149113852.1">
    <property type="nucleotide sequence ID" value="NZ_CP042425.1"/>
</dbReference>
<gene>
    <name evidence="6" type="ORF">PX52LOC_06540</name>
</gene>
<evidence type="ECO:0000256" key="4">
    <source>
        <dbReference type="ARBA" id="ARBA00023136"/>
    </source>
</evidence>
<dbReference type="Proteomes" id="UP000324974">
    <property type="component" value="Chromosome"/>
</dbReference>
<dbReference type="GO" id="GO:0016020">
    <property type="term" value="C:membrane"/>
    <property type="evidence" value="ECO:0007669"/>
    <property type="project" value="UniProtKB-SubCell"/>
</dbReference>
<dbReference type="PANTHER" id="PTHR10361">
    <property type="entry name" value="SODIUM-BILE ACID COTRANSPORTER"/>
    <property type="match status" value="1"/>
</dbReference>
<proteinExistence type="predicted"/>
<evidence type="ECO:0000256" key="1">
    <source>
        <dbReference type="ARBA" id="ARBA00004141"/>
    </source>
</evidence>
<dbReference type="InterPro" id="IPR038770">
    <property type="entry name" value="Na+/solute_symporter_sf"/>
</dbReference>
<feature type="transmembrane region" description="Helical" evidence="5">
    <location>
        <begin position="191"/>
        <end position="212"/>
    </location>
</feature>
<feature type="transmembrane region" description="Helical" evidence="5">
    <location>
        <begin position="254"/>
        <end position="276"/>
    </location>
</feature>